<dbReference type="PANTHER" id="PTHR46111">
    <property type="entry name" value="RIBOSOMAL RNA SMALL SUBUNIT METHYLTRANSFERASE I"/>
    <property type="match status" value="1"/>
</dbReference>
<comment type="catalytic activity">
    <reaction evidence="6">
        <text>cytidine(1402) in 16S rRNA + S-adenosyl-L-methionine = 2'-O-methylcytidine(1402) in 16S rRNA + S-adenosyl-L-homocysteine + H(+)</text>
        <dbReference type="Rhea" id="RHEA:42924"/>
        <dbReference type="Rhea" id="RHEA-COMP:10285"/>
        <dbReference type="Rhea" id="RHEA-COMP:10286"/>
        <dbReference type="ChEBI" id="CHEBI:15378"/>
        <dbReference type="ChEBI" id="CHEBI:57856"/>
        <dbReference type="ChEBI" id="CHEBI:59789"/>
        <dbReference type="ChEBI" id="CHEBI:74495"/>
        <dbReference type="ChEBI" id="CHEBI:82748"/>
        <dbReference type="EC" id="2.1.1.198"/>
    </reaction>
</comment>
<dbReference type="InterPro" id="IPR014777">
    <property type="entry name" value="4pyrrole_Mease_sub1"/>
</dbReference>
<evidence type="ECO:0000256" key="4">
    <source>
        <dbReference type="ARBA" id="ARBA00022679"/>
    </source>
</evidence>
<keyword evidence="3 6" id="KW-0489">Methyltransferase</keyword>
<evidence type="ECO:0000256" key="1">
    <source>
        <dbReference type="ARBA" id="ARBA00022490"/>
    </source>
</evidence>
<evidence type="ECO:0000313" key="9">
    <source>
        <dbReference type="Proteomes" id="UP001589776"/>
    </source>
</evidence>
<reference evidence="8 9" key="1">
    <citation type="submission" date="2024-09" db="EMBL/GenBank/DDBJ databases">
        <authorList>
            <person name="Sun Q."/>
            <person name="Mori K."/>
        </authorList>
    </citation>
    <scope>NUCLEOTIDE SEQUENCE [LARGE SCALE GENOMIC DNA]</scope>
    <source>
        <strain evidence="8 9">CCM 7759</strain>
    </source>
</reference>
<dbReference type="InterPro" id="IPR035996">
    <property type="entry name" value="4pyrrol_Methylase_sf"/>
</dbReference>
<comment type="function">
    <text evidence="6">Catalyzes the 2'-O-methylation of the ribose of cytidine 1402 (C1402) in 16S rRNA.</text>
</comment>
<dbReference type="RefSeq" id="WP_377474023.1">
    <property type="nucleotide sequence ID" value="NZ_JBHLWN010000110.1"/>
</dbReference>
<dbReference type="EC" id="2.1.1.198" evidence="6"/>
<keyword evidence="2 6" id="KW-0698">rRNA processing</keyword>
<dbReference type="PROSITE" id="PS01296">
    <property type="entry name" value="RSMI"/>
    <property type="match status" value="1"/>
</dbReference>
<dbReference type="EMBL" id="JBHLWN010000110">
    <property type="protein sequence ID" value="MFC0216145.1"/>
    <property type="molecule type" value="Genomic_DNA"/>
</dbReference>
<keyword evidence="5 6" id="KW-0949">S-adenosyl-L-methionine</keyword>
<dbReference type="InterPro" id="IPR000878">
    <property type="entry name" value="4pyrrol_Mease"/>
</dbReference>
<dbReference type="Pfam" id="PF00590">
    <property type="entry name" value="TP_methylase"/>
    <property type="match status" value="1"/>
</dbReference>
<gene>
    <name evidence="6 8" type="primary">rsmI</name>
    <name evidence="8" type="ORF">ACFFK0_27495</name>
</gene>
<dbReference type="HAMAP" id="MF_01877">
    <property type="entry name" value="16SrRNA_methyltr_I"/>
    <property type="match status" value="1"/>
</dbReference>
<evidence type="ECO:0000313" key="8">
    <source>
        <dbReference type="EMBL" id="MFC0216145.1"/>
    </source>
</evidence>
<organism evidence="8 9">
    <name type="scientific">Paenibacillus chartarius</name>
    <dbReference type="NCBI Taxonomy" id="747481"/>
    <lineage>
        <taxon>Bacteria</taxon>
        <taxon>Bacillati</taxon>
        <taxon>Bacillota</taxon>
        <taxon>Bacilli</taxon>
        <taxon>Bacillales</taxon>
        <taxon>Paenibacillaceae</taxon>
        <taxon>Paenibacillus</taxon>
    </lineage>
</organism>
<dbReference type="PIRSF" id="PIRSF005917">
    <property type="entry name" value="MTase_YraL"/>
    <property type="match status" value="1"/>
</dbReference>
<comment type="caution">
    <text evidence="8">The sequence shown here is derived from an EMBL/GenBank/DDBJ whole genome shotgun (WGS) entry which is preliminary data.</text>
</comment>
<dbReference type="InterPro" id="IPR018063">
    <property type="entry name" value="SAM_MeTrfase_RsmI_CS"/>
</dbReference>
<keyword evidence="4 6" id="KW-0808">Transferase</keyword>
<dbReference type="InterPro" id="IPR014776">
    <property type="entry name" value="4pyrrole_Mease_sub2"/>
</dbReference>
<dbReference type="CDD" id="cd11648">
    <property type="entry name" value="RsmI"/>
    <property type="match status" value="1"/>
</dbReference>
<comment type="similarity">
    <text evidence="6">Belongs to the methyltransferase superfamily. RsmI family.</text>
</comment>
<dbReference type="NCBIfam" id="TIGR00096">
    <property type="entry name" value="16S rRNA (cytidine(1402)-2'-O)-methyltransferase"/>
    <property type="match status" value="1"/>
</dbReference>
<dbReference type="SUPFAM" id="SSF53790">
    <property type="entry name" value="Tetrapyrrole methylase"/>
    <property type="match status" value="1"/>
</dbReference>
<sequence length="306" mass="33283">MASAPADAQAGTNTYAGAAATARHAGGSGALYLVATPIGNLEDMTYRAVRILREADCIAAEDTRQTRKLLSHFGIHTRLVSYHEHNKQASGPELVRLMRDEGQLIALVSDAGLPAISDPGADLARLAVEAEVPVIPVPGANAALTGLIASGLPTDSFVFLGFPPRERKDLRQALERLQTAPETMLFYESPHRVEKTLEAMAETLGEERRICLARELTKRYEEFTRGTIAECLQHLAEHPPQGEYVLIVEGASAEARLAAANAWWEQLSLEDHVAHYEAKGDTRKDALKKVAADRGVSKRDIYNALL</sequence>
<evidence type="ECO:0000259" key="7">
    <source>
        <dbReference type="Pfam" id="PF00590"/>
    </source>
</evidence>
<keyword evidence="9" id="KW-1185">Reference proteome</keyword>
<keyword evidence="1 6" id="KW-0963">Cytoplasm</keyword>
<dbReference type="Proteomes" id="UP001589776">
    <property type="component" value="Unassembled WGS sequence"/>
</dbReference>
<evidence type="ECO:0000256" key="6">
    <source>
        <dbReference type="HAMAP-Rule" id="MF_01877"/>
    </source>
</evidence>
<dbReference type="Gene3D" id="3.30.950.10">
    <property type="entry name" value="Methyltransferase, Cobalt-precorrin-4 Transmethylase, Domain 2"/>
    <property type="match status" value="1"/>
</dbReference>
<dbReference type="GO" id="GO:0008168">
    <property type="term" value="F:methyltransferase activity"/>
    <property type="evidence" value="ECO:0007669"/>
    <property type="project" value="UniProtKB-KW"/>
</dbReference>
<dbReference type="GO" id="GO:0032259">
    <property type="term" value="P:methylation"/>
    <property type="evidence" value="ECO:0007669"/>
    <property type="project" value="UniProtKB-KW"/>
</dbReference>
<evidence type="ECO:0000256" key="2">
    <source>
        <dbReference type="ARBA" id="ARBA00022552"/>
    </source>
</evidence>
<feature type="domain" description="Tetrapyrrole methylase" evidence="7">
    <location>
        <begin position="31"/>
        <end position="230"/>
    </location>
</feature>
<name>A0ABV6DU09_9BACL</name>
<dbReference type="Gene3D" id="3.40.1010.10">
    <property type="entry name" value="Cobalt-precorrin-4 Transmethylase, Domain 1"/>
    <property type="match status" value="1"/>
</dbReference>
<accession>A0ABV6DU09</accession>
<dbReference type="PANTHER" id="PTHR46111:SF1">
    <property type="entry name" value="RIBOSOMAL RNA SMALL SUBUNIT METHYLTRANSFERASE I"/>
    <property type="match status" value="1"/>
</dbReference>
<dbReference type="InterPro" id="IPR008189">
    <property type="entry name" value="rRNA_ssu_MeTfrase_I"/>
</dbReference>
<evidence type="ECO:0000256" key="5">
    <source>
        <dbReference type="ARBA" id="ARBA00022691"/>
    </source>
</evidence>
<proteinExistence type="inferred from homology"/>
<evidence type="ECO:0000256" key="3">
    <source>
        <dbReference type="ARBA" id="ARBA00022603"/>
    </source>
</evidence>
<comment type="subcellular location">
    <subcellularLocation>
        <location evidence="6">Cytoplasm</location>
    </subcellularLocation>
</comment>
<protein>
    <recommendedName>
        <fullName evidence="6">Ribosomal RNA small subunit methyltransferase I</fullName>
        <ecNumber evidence="6">2.1.1.198</ecNumber>
    </recommendedName>
    <alternativeName>
        <fullName evidence="6">16S rRNA 2'-O-ribose C1402 methyltransferase</fullName>
    </alternativeName>
    <alternativeName>
        <fullName evidence="6">rRNA (cytidine-2'-O-)-methyltransferase RsmI</fullName>
    </alternativeName>
</protein>